<reference evidence="1" key="1">
    <citation type="journal article" date="2020" name="Nature">
        <title>Giant virus diversity and host interactions through global metagenomics.</title>
        <authorList>
            <person name="Schulz F."/>
            <person name="Roux S."/>
            <person name="Paez-Espino D."/>
            <person name="Jungbluth S."/>
            <person name="Walsh D.A."/>
            <person name="Denef V.J."/>
            <person name="McMahon K.D."/>
            <person name="Konstantinidis K.T."/>
            <person name="Eloe-Fadrosh E.A."/>
            <person name="Kyrpides N.C."/>
            <person name="Woyke T."/>
        </authorList>
    </citation>
    <scope>NUCLEOTIDE SEQUENCE</scope>
    <source>
        <strain evidence="1">GVMAG-S-1035231-58</strain>
    </source>
</reference>
<dbReference type="EMBL" id="MN740639">
    <property type="protein sequence ID" value="QHU36526.1"/>
    <property type="molecule type" value="Genomic_DNA"/>
</dbReference>
<proteinExistence type="predicted"/>
<accession>A0A6C0M0D3</accession>
<name>A0A6C0M0D3_9ZZZZ</name>
<protein>
    <submittedName>
        <fullName evidence="1">Uncharacterized protein</fullName>
    </submittedName>
</protein>
<dbReference type="AlphaFoldDB" id="A0A6C0M0D3"/>
<organism evidence="1">
    <name type="scientific">viral metagenome</name>
    <dbReference type="NCBI Taxonomy" id="1070528"/>
    <lineage>
        <taxon>unclassified sequences</taxon>
        <taxon>metagenomes</taxon>
        <taxon>organismal metagenomes</taxon>
    </lineage>
</organism>
<evidence type="ECO:0000313" key="1">
    <source>
        <dbReference type="EMBL" id="QHU36526.1"/>
    </source>
</evidence>
<sequence>MDVSEDIPAVPLTEEQIQIILDAHEPRDEVISVPTSVGFGHEGRFILPGDTQEYKEYTSAQEMIADQPPLPDPVFNPGDVTPLVYDAGASLQRLESYAVEFSKLVDELFATGKELKYTKEGMDVKIAEYEAALKTESDFSLKQ</sequence>